<name>A0A1L7XAS7_9HELO</name>
<dbReference type="STRING" id="576137.A0A1L7XAS7"/>
<evidence type="ECO:0000256" key="4">
    <source>
        <dbReference type="ARBA" id="ARBA00023136"/>
    </source>
</evidence>
<feature type="transmembrane region" description="Helical" evidence="6">
    <location>
        <begin position="98"/>
        <end position="120"/>
    </location>
</feature>
<comment type="subcellular location">
    <subcellularLocation>
        <location evidence="1">Membrane</location>
        <topology evidence="1">Multi-pass membrane protein</topology>
    </subcellularLocation>
</comment>
<dbReference type="PANTHER" id="PTHR11785">
    <property type="entry name" value="AMINO ACID TRANSPORTER"/>
    <property type="match status" value="1"/>
</dbReference>
<feature type="transmembrane region" description="Helical" evidence="6">
    <location>
        <begin position="425"/>
        <end position="446"/>
    </location>
</feature>
<keyword evidence="3 6" id="KW-1133">Transmembrane helix</keyword>
<keyword evidence="4 6" id="KW-0472">Membrane</keyword>
<dbReference type="PANTHER" id="PTHR11785:SF353">
    <property type="entry name" value="METHIONINE TRANSPORTER (EUROFUNG)"/>
    <property type="match status" value="1"/>
</dbReference>
<feature type="region of interest" description="Disordered" evidence="5">
    <location>
        <begin position="575"/>
        <end position="597"/>
    </location>
</feature>
<protein>
    <submittedName>
        <fullName evidence="7">Related to high affinity methionine permease</fullName>
    </submittedName>
</protein>
<evidence type="ECO:0000256" key="6">
    <source>
        <dbReference type="SAM" id="Phobius"/>
    </source>
</evidence>
<evidence type="ECO:0000256" key="1">
    <source>
        <dbReference type="ARBA" id="ARBA00004141"/>
    </source>
</evidence>
<reference evidence="7 8" key="1">
    <citation type="submission" date="2016-03" db="EMBL/GenBank/DDBJ databases">
        <authorList>
            <person name="Ploux O."/>
        </authorList>
    </citation>
    <scope>NUCLEOTIDE SEQUENCE [LARGE SCALE GENOMIC DNA]</scope>
    <source>
        <strain evidence="7 8">UAMH 11012</strain>
    </source>
</reference>
<evidence type="ECO:0000256" key="5">
    <source>
        <dbReference type="SAM" id="MobiDB-lite"/>
    </source>
</evidence>
<organism evidence="7 8">
    <name type="scientific">Phialocephala subalpina</name>
    <dbReference type="NCBI Taxonomy" id="576137"/>
    <lineage>
        <taxon>Eukaryota</taxon>
        <taxon>Fungi</taxon>
        <taxon>Dikarya</taxon>
        <taxon>Ascomycota</taxon>
        <taxon>Pezizomycotina</taxon>
        <taxon>Leotiomycetes</taxon>
        <taxon>Helotiales</taxon>
        <taxon>Mollisiaceae</taxon>
        <taxon>Phialocephala</taxon>
        <taxon>Phialocephala fortinii species complex</taxon>
    </lineage>
</organism>
<dbReference type="GO" id="GO:0016020">
    <property type="term" value="C:membrane"/>
    <property type="evidence" value="ECO:0007669"/>
    <property type="project" value="UniProtKB-SubCell"/>
</dbReference>
<feature type="transmembrane region" description="Helical" evidence="6">
    <location>
        <begin position="297"/>
        <end position="317"/>
    </location>
</feature>
<feature type="transmembrane region" description="Helical" evidence="6">
    <location>
        <begin position="458"/>
        <end position="480"/>
    </location>
</feature>
<dbReference type="Pfam" id="PF13520">
    <property type="entry name" value="AA_permease_2"/>
    <property type="match status" value="1"/>
</dbReference>
<evidence type="ECO:0000256" key="2">
    <source>
        <dbReference type="ARBA" id="ARBA00022692"/>
    </source>
</evidence>
<dbReference type="Gene3D" id="1.20.1740.10">
    <property type="entry name" value="Amino acid/polyamine transporter I"/>
    <property type="match status" value="1"/>
</dbReference>
<dbReference type="InterPro" id="IPR002293">
    <property type="entry name" value="AA/rel_permease1"/>
</dbReference>
<feature type="transmembrane region" description="Helical" evidence="6">
    <location>
        <begin position="492"/>
        <end position="514"/>
    </location>
</feature>
<feature type="transmembrane region" description="Helical" evidence="6">
    <location>
        <begin position="152"/>
        <end position="174"/>
    </location>
</feature>
<feature type="transmembrane region" description="Helical" evidence="6">
    <location>
        <begin position="186"/>
        <end position="203"/>
    </location>
</feature>
<dbReference type="EMBL" id="FJOG01000020">
    <property type="protein sequence ID" value="CZR62138.1"/>
    <property type="molecule type" value="Genomic_DNA"/>
</dbReference>
<feature type="transmembrane region" description="Helical" evidence="6">
    <location>
        <begin position="400"/>
        <end position="419"/>
    </location>
</feature>
<evidence type="ECO:0000313" key="8">
    <source>
        <dbReference type="Proteomes" id="UP000184330"/>
    </source>
</evidence>
<dbReference type="GO" id="GO:0015179">
    <property type="term" value="F:L-amino acid transmembrane transporter activity"/>
    <property type="evidence" value="ECO:0007669"/>
    <property type="project" value="TreeGrafter"/>
</dbReference>
<keyword evidence="2 6" id="KW-0812">Transmembrane</keyword>
<dbReference type="AlphaFoldDB" id="A0A1L7XAS7"/>
<evidence type="ECO:0000256" key="3">
    <source>
        <dbReference type="ARBA" id="ARBA00022989"/>
    </source>
</evidence>
<dbReference type="OrthoDB" id="5982228at2759"/>
<accession>A0A1L7XAS7</accession>
<feature type="transmembrane region" description="Helical" evidence="6">
    <location>
        <begin position="215"/>
        <end position="234"/>
    </location>
</feature>
<evidence type="ECO:0000313" key="7">
    <source>
        <dbReference type="EMBL" id="CZR62138.1"/>
    </source>
</evidence>
<feature type="region of interest" description="Disordered" evidence="5">
    <location>
        <begin position="1"/>
        <end position="21"/>
    </location>
</feature>
<gene>
    <name evidence="7" type="ORF">PAC_12035</name>
</gene>
<keyword evidence="8" id="KW-1185">Reference proteome</keyword>
<proteinExistence type="predicted"/>
<dbReference type="Proteomes" id="UP000184330">
    <property type="component" value="Unassembled WGS sequence"/>
</dbReference>
<feature type="transmembrane region" description="Helical" evidence="6">
    <location>
        <begin position="64"/>
        <end position="86"/>
    </location>
</feature>
<sequence length="597" mass="65179">MSFWRKPFSKRPGADTVEEVSHDAASEISDGSIKYVGNQGGNNAPPTFQEASGAPVESESPMGYSVNAFTILFLNINMMIGTGIFSTPSAILSGTGSIGLSFIYWTLGYLLCIAMGSVYLEYTAYFPSRSGSEVVFLEQAYPRPTWFFPTTFAVQNVVFSFSSSNAIVLANYLFKTAGTTGTAWQVKGVALAGYTVATLVLIFHTKFSYHLSNGIGIIKVTLLLFIIITGFVILGGGTKVEDPKANFRDSFAGTGTASAYGLTNALYRIIFSYGGYNNAFNVANEIKNPVRSLKKNATLALTIVYVLYMFTNVSWFAGVKKYDLEHSKLTTASLWFENVLGGGRVRGLNFLIALSAFGNMVSGSLGSSRMIRECGRQGVLPWTNFWASTKPFGTPLGPYAFKWGITALMILAIPTGDAFNFVADLGILPGAAFNLAMAVGIYLVRWRRKRANLPRPEFRAWDVLVIFNIAVQLYLLVMPWYPPANGGADVSFWYGTYCVTGVGILIVCGIYYYVWAKWIPKWKGYQLRQEVVNLGGGAEAHLIAKVPVNEVEAWDANHDAAGRIRNMTVTELSDEKAARTSSEADSKDASAVRTLDV</sequence>
<dbReference type="InterPro" id="IPR050598">
    <property type="entry name" value="AminoAcid_Transporter"/>
</dbReference>